<name>A0A101MF03_PENFR</name>
<protein>
    <submittedName>
        <fullName evidence="1">Uncharacterized protein</fullName>
    </submittedName>
</protein>
<reference evidence="1 2" key="1">
    <citation type="submission" date="2015-10" db="EMBL/GenBank/DDBJ databases">
        <title>Genome sequencing of Penicillium freii.</title>
        <authorList>
            <person name="Nguyen H.D."/>
            <person name="Visagie C.M."/>
            <person name="Seifert K.A."/>
        </authorList>
    </citation>
    <scope>NUCLEOTIDE SEQUENCE [LARGE SCALE GENOMIC DNA]</scope>
    <source>
        <strain evidence="1 2">DAOM 242723</strain>
    </source>
</reference>
<dbReference type="Proteomes" id="UP000055045">
    <property type="component" value="Unassembled WGS sequence"/>
</dbReference>
<dbReference type="SFLD" id="SFLDG01129">
    <property type="entry name" value="C1.5:_HAD__Beta-PGM__Phosphata"/>
    <property type="match status" value="1"/>
</dbReference>
<sequence length="208" mass="23603">MMSDIQALIFDFGNVLCKWTPPTSSSIDHKKMKQIMTSDVWCDYERGGYASEYECYKVLEERFAIKSEDFASAMAEARQSLRVETALLEFLTALREHYSSLRLFGLSNTPYPEEDAVQSIGRQWPIFDHIYTSGTLRMRKPDISCYKHVLKEIGLSAEEVLFIDDSLENVLAARSVGINSILFQNHKQVSCLIKDALNGTALDDANLL</sequence>
<dbReference type="Gene3D" id="1.10.150.240">
    <property type="entry name" value="Putative phosphatase, domain 2"/>
    <property type="match status" value="1"/>
</dbReference>
<dbReference type="Pfam" id="PF00702">
    <property type="entry name" value="Hydrolase"/>
    <property type="match status" value="1"/>
</dbReference>
<dbReference type="InterPro" id="IPR023198">
    <property type="entry name" value="PGP-like_dom2"/>
</dbReference>
<dbReference type="PANTHER" id="PTHR43611:SF3">
    <property type="entry name" value="FLAVIN MONONUCLEOTIDE HYDROLASE 1, CHLOROPLATIC"/>
    <property type="match status" value="1"/>
</dbReference>
<dbReference type="SFLD" id="SFLDS00003">
    <property type="entry name" value="Haloacid_Dehalogenase"/>
    <property type="match status" value="1"/>
</dbReference>
<proteinExistence type="predicted"/>
<dbReference type="InterPro" id="IPR036412">
    <property type="entry name" value="HAD-like_sf"/>
</dbReference>
<evidence type="ECO:0000313" key="1">
    <source>
        <dbReference type="EMBL" id="KUM59366.1"/>
    </source>
</evidence>
<dbReference type="NCBIfam" id="TIGR01549">
    <property type="entry name" value="HAD-SF-IA-v1"/>
    <property type="match status" value="1"/>
</dbReference>
<gene>
    <name evidence="1" type="ORF">ACN42_g7768</name>
</gene>
<dbReference type="GO" id="GO:0016791">
    <property type="term" value="F:phosphatase activity"/>
    <property type="evidence" value="ECO:0007669"/>
    <property type="project" value="UniProtKB-ARBA"/>
</dbReference>
<comment type="caution">
    <text evidence="1">The sequence shown here is derived from an EMBL/GenBank/DDBJ whole genome shotgun (WGS) entry which is preliminary data.</text>
</comment>
<dbReference type="InterPro" id="IPR023214">
    <property type="entry name" value="HAD_sf"/>
</dbReference>
<dbReference type="SUPFAM" id="SSF56784">
    <property type="entry name" value="HAD-like"/>
    <property type="match status" value="1"/>
</dbReference>
<dbReference type="NCBIfam" id="TIGR01509">
    <property type="entry name" value="HAD-SF-IA-v3"/>
    <property type="match status" value="1"/>
</dbReference>
<dbReference type="EMBL" id="LLXE01000228">
    <property type="protein sequence ID" value="KUM59366.1"/>
    <property type="molecule type" value="Genomic_DNA"/>
</dbReference>
<dbReference type="AlphaFoldDB" id="A0A101MF03"/>
<dbReference type="CDD" id="cd02603">
    <property type="entry name" value="HAD_sEH-N_like"/>
    <property type="match status" value="1"/>
</dbReference>
<evidence type="ECO:0000313" key="2">
    <source>
        <dbReference type="Proteomes" id="UP000055045"/>
    </source>
</evidence>
<dbReference type="PANTHER" id="PTHR43611">
    <property type="entry name" value="ALPHA-D-GLUCOSE 1-PHOSPHATE PHOSPHATASE"/>
    <property type="match status" value="1"/>
</dbReference>
<dbReference type="Gene3D" id="3.40.50.1000">
    <property type="entry name" value="HAD superfamily/HAD-like"/>
    <property type="match status" value="1"/>
</dbReference>
<dbReference type="STRING" id="48697.A0A101MF03"/>
<dbReference type="InterPro" id="IPR006439">
    <property type="entry name" value="HAD-SF_hydro_IA"/>
</dbReference>
<accession>A0A101MF03</accession>
<keyword evidence="2" id="KW-1185">Reference proteome</keyword>
<organism evidence="1 2">
    <name type="scientific">Penicillium freii</name>
    <dbReference type="NCBI Taxonomy" id="48697"/>
    <lineage>
        <taxon>Eukaryota</taxon>
        <taxon>Fungi</taxon>
        <taxon>Dikarya</taxon>
        <taxon>Ascomycota</taxon>
        <taxon>Pezizomycotina</taxon>
        <taxon>Eurotiomycetes</taxon>
        <taxon>Eurotiomycetidae</taxon>
        <taxon>Eurotiales</taxon>
        <taxon>Aspergillaceae</taxon>
        <taxon>Penicillium</taxon>
    </lineage>
</organism>